<keyword evidence="4" id="KW-0010">Activator</keyword>
<keyword evidence="4" id="KW-0805">Transcription regulation</keyword>
<keyword evidence="3 4" id="KW-0539">Nucleus</keyword>
<dbReference type="Gene3D" id="1.10.287.3490">
    <property type="match status" value="1"/>
</dbReference>
<dbReference type="OrthoDB" id="5418434at2759"/>
<evidence type="ECO:0000256" key="3">
    <source>
        <dbReference type="ARBA" id="ARBA00023242"/>
    </source>
</evidence>
<comment type="subunit">
    <text evidence="4">Component of the Mediator complex.</text>
</comment>
<evidence type="ECO:0000256" key="1">
    <source>
        <dbReference type="ARBA" id="ARBA00004123"/>
    </source>
</evidence>
<dbReference type="Pfam" id="PF10280">
    <property type="entry name" value="Med11"/>
    <property type="match status" value="1"/>
</dbReference>
<evidence type="ECO:0000256" key="4">
    <source>
        <dbReference type="RuleBase" id="RU364147"/>
    </source>
</evidence>
<dbReference type="GO" id="GO:0016592">
    <property type="term" value="C:mediator complex"/>
    <property type="evidence" value="ECO:0007669"/>
    <property type="project" value="InterPro"/>
</dbReference>
<comment type="subcellular location">
    <subcellularLocation>
        <location evidence="1 4">Nucleus</location>
    </subcellularLocation>
</comment>
<dbReference type="InterPro" id="IPR019404">
    <property type="entry name" value="Mediator_Med11"/>
</dbReference>
<name>A0A4P9ZHE0_9ASCO</name>
<dbReference type="GO" id="GO:0006357">
    <property type="term" value="P:regulation of transcription by RNA polymerase II"/>
    <property type="evidence" value="ECO:0007669"/>
    <property type="project" value="InterPro"/>
</dbReference>
<accession>A0A4P9ZHE0</accession>
<dbReference type="EMBL" id="ML004438">
    <property type="protein sequence ID" value="RKP31721.1"/>
    <property type="molecule type" value="Genomic_DNA"/>
</dbReference>
<evidence type="ECO:0000256" key="2">
    <source>
        <dbReference type="ARBA" id="ARBA00008186"/>
    </source>
</evidence>
<evidence type="ECO:0000313" key="6">
    <source>
        <dbReference type="Proteomes" id="UP000268321"/>
    </source>
</evidence>
<dbReference type="AlphaFoldDB" id="A0A4P9ZHE0"/>
<reference evidence="6" key="1">
    <citation type="journal article" date="2018" name="Nat. Microbiol.">
        <title>Leveraging single-cell genomics to expand the fungal tree of life.</title>
        <authorList>
            <person name="Ahrendt S.R."/>
            <person name="Quandt C.A."/>
            <person name="Ciobanu D."/>
            <person name="Clum A."/>
            <person name="Salamov A."/>
            <person name="Andreopoulos B."/>
            <person name="Cheng J.F."/>
            <person name="Woyke T."/>
            <person name="Pelin A."/>
            <person name="Henrissat B."/>
            <person name="Reynolds N.K."/>
            <person name="Benny G.L."/>
            <person name="Smith M.E."/>
            <person name="James T.Y."/>
            <person name="Grigoriev I.V."/>
        </authorList>
    </citation>
    <scope>NUCLEOTIDE SEQUENCE [LARGE SCALE GENOMIC DNA]</scope>
    <source>
        <strain evidence="6">Baker2002</strain>
    </source>
</reference>
<gene>
    <name evidence="4" type="primary">MED11</name>
    <name evidence="5" type="ORF">METBISCDRAFT_22166</name>
</gene>
<protein>
    <recommendedName>
        <fullName evidence="4">Mediator of RNA polymerase II transcription subunit 11</fullName>
    </recommendedName>
    <alternativeName>
        <fullName evidence="4">Mediator complex subunit 11</fullName>
    </alternativeName>
</protein>
<sequence>MPKDFIQTRLDALGEIDDTIVQLLDNIGTVFHTYSEPGRGDQPVDIKEAFERGVRDVYASLRSVATKLRNEIKIMDENIGLFDRNEDSVMILPISVEQKNTTLGARKQQEELQKLT</sequence>
<keyword evidence="6" id="KW-1185">Reference proteome</keyword>
<keyword evidence="4" id="KW-0804">Transcription</keyword>
<proteinExistence type="inferred from homology"/>
<evidence type="ECO:0000313" key="5">
    <source>
        <dbReference type="EMBL" id="RKP31721.1"/>
    </source>
</evidence>
<dbReference type="GO" id="GO:0003712">
    <property type="term" value="F:transcription coregulator activity"/>
    <property type="evidence" value="ECO:0007669"/>
    <property type="project" value="InterPro"/>
</dbReference>
<comment type="function">
    <text evidence="4">Component of the Mediator complex, a coactivator involved in the regulated transcription of nearly all RNA polymerase II-dependent genes. Mediator functions as a bridge to convey information from gene-specific regulatory proteins to the basal RNA polymerase II transcription machinery. Mediator is recruited to promoters by direct interactions with regulatory proteins and serves as a scaffold for the assembly of a functional pre-initiation complex with RNA polymerase II and the general transcription factors.</text>
</comment>
<organism evidence="5 6">
    <name type="scientific">Metschnikowia bicuspidata</name>
    <dbReference type="NCBI Taxonomy" id="27322"/>
    <lineage>
        <taxon>Eukaryota</taxon>
        <taxon>Fungi</taxon>
        <taxon>Dikarya</taxon>
        <taxon>Ascomycota</taxon>
        <taxon>Saccharomycotina</taxon>
        <taxon>Pichiomycetes</taxon>
        <taxon>Metschnikowiaceae</taxon>
        <taxon>Metschnikowia</taxon>
    </lineage>
</organism>
<comment type="similarity">
    <text evidence="2 4">Belongs to the Mediator complex subunit 11 family.</text>
</comment>
<dbReference type="Proteomes" id="UP000268321">
    <property type="component" value="Unassembled WGS sequence"/>
</dbReference>